<sequence>MTNNFQEFYKRIGYLRSSGVKMKEIADWISIAPSVLSSLYTTVLPDYFESIKTNHPDEALDHALAQVNNVSKRRLLADMEKMLTRLEELEPSQQPGRKENPFMELLTEEMQLTTGKVSSICGLYTSYSLSSSSDCLKMEPFIIALSENNDHVRIGRLNAYGEAQWGIGVSGDPQNFYCMFSESQTSQFIPVTLYLQIPFFNQPRQLRGLYMGLDYNRNPVARRIVLIKESESTSTDDFLAMKSGLVAKEDFTPEQQVYYDYTCQTGDYIKMCTVPSLRMDESDLIKEKKMLAL</sequence>
<dbReference type="STRING" id="1203610.HMPREF1536_01675"/>
<keyword evidence="2" id="KW-1185">Reference proteome</keyword>
<accession>A0A0F5JJ75</accession>
<name>A0A0F5JJ75_9BACT</name>
<evidence type="ECO:0000313" key="2">
    <source>
        <dbReference type="Proteomes" id="UP000033035"/>
    </source>
</evidence>
<dbReference type="EMBL" id="AQHW01000011">
    <property type="protein sequence ID" value="KKB57866.1"/>
    <property type="molecule type" value="Genomic_DNA"/>
</dbReference>
<dbReference type="HOGENOM" id="CLU_938952_0_0_10"/>
<dbReference type="AlphaFoldDB" id="A0A0F5JJ75"/>
<proteinExistence type="predicted"/>
<evidence type="ECO:0000313" key="1">
    <source>
        <dbReference type="EMBL" id="KKB57866.1"/>
    </source>
</evidence>
<reference evidence="1 2" key="1">
    <citation type="submission" date="2013-04" db="EMBL/GenBank/DDBJ databases">
        <title>The Genome Sequence of Parabacteroides gordonii DSM 23371.</title>
        <authorList>
            <consortium name="The Broad Institute Genomics Platform"/>
            <person name="Earl A."/>
            <person name="Ward D."/>
            <person name="Feldgarden M."/>
            <person name="Gevers D."/>
            <person name="Martens E."/>
            <person name="Sakamoto M."/>
            <person name="Benno Y."/>
            <person name="Suzuki N."/>
            <person name="Matsunaga N."/>
            <person name="Koshihara K."/>
            <person name="Seki M."/>
            <person name="Komiya H."/>
            <person name="Walker B."/>
            <person name="Young S."/>
            <person name="Zeng Q."/>
            <person name="Gargeya S."/>
            <person name="Fitzgerald M."/>
            <person name="Haas B."/>
            <person name="Abouelleil A."/>
            <person name="Allen A.W."/>
            <person name="Alvarado L."/>
            <person name="Arachchi H.M."/>
            <person name="Berlin A.M."/>
            <person name="Chapman S.B."/>
            <person name="Gainer-Dewar J."/>
            <person name="Goldberg J."/>
            <person name="Griggs A."/>
            <person name="Gujja S."/>
            <person name="Hansen M."/>
            <person name="Howarth C."/>
            <person name="Imamovic A."/>
            <person name="Ireland A."/>
            <person name="Larimer J."/>
            <person name="McCowan C."/>
            <person name="Murphy C."/>
            <person name="Pearson M."/>
            <person name="Poon T.W."/>
            <person name="Priest M."/>
            <person name="Roberts A."/>
            <person name="Saif S."/>
            <person name="Shea T."/>
            <person name="Sisk P."/>
            <person name="Sykes S."/>
            <person name="Wortman J."/>
            <person name="Nusbaum C."/>
            <person name="Birren B."/>
        </authorList>
    </citation>
    <scope>NUCLEOTIDE SEQUENCE [LARGE SCALE GENOMIC DNA]</scope>
    <source>
        <strain evidence="1 2">MS-1</strain>
    </source>
</reference>
<protein>
    <submittedName>
        <fullName evidence="1">Uncharacterized protein</fullName>
    </submittedName>
</protein>
<comment type="caution">
    <text evidence="1">The sequence shown here is derived from an EMBL/GenBank/DDBJ whole genome shotgun (WGS) entry which is preliminary data.</text>
</comment>
<dbReference type="PATRIC" id="fig|1203610.3.peg.1718"/>
<dbReference type="Proteomes" id="UP000033035">
    <property type="component" value="Unassembled WGS sequence"/>
</dbReference>
<gene>
    <name evidence="1" type="ORF">HMPREF1536_01675</name>
</gene>
<organism evidence="1 2">
    <name type="scientific">Parabacteroides gordonii MS-1 = DSM 23371</name>
    <dbReference type="NCBI Taxonomy" id="1203610"/>
    <lineage>
        <taxon>Bacteria</taxon>
        <taxon>Pseudomonadati</taxon>
        <taxon>Bacteroidota</taxon>
        <taxon>Bacteroidia</taxon>
        <taxon>Bacteroidales</taxon>
        <taxon>Tannerellaceae</taxon>
        <taxon>Parabacteroides</taxon>
    </lineage>
</organism>
<dbReference type="RefSeq" id="WP_028726565.1">
    <property type="nucleotide sequence ID" value="NZ_AUAE01000009.1"/>
</dbReference>